<gene>
    <name evidence="2" type="ORF">FOL47_001634</name>
</gene>
<dbReference type="Proteomes" id="UP000591131">
    <property type="component" value="Unassembled WGS sequence"/>
</dbReference>
<comment type="caution">
    <text evidence="2">The sequence shown here is derived from an EMBL/GenBank/DDBJ whole genome shotgun (WGS) entry which is preliminary data.</text>
</comment>
<evidence type="ECO:0000259" key="1">
    <source>
        <dbReference type="Pfam" id="PF08373"/>
    </source>
</evidence>
<evidence type="ECO:0000313" key="2">
    <source>
        <dbReference type="EMBL" id="KAF4677422.1"/>
    </source>
</evidence>
<proteinExistence type="predicted"/>
<reference evidence="2 3" key="1">
    <citation type="submission" date="2020-04" db="EMBL/GenBank/DDBJ databases">
        <title>Perkinsus chesapeaki whole genome sequence.</title>
        <authorList>
            <person name="Bogema D.R."/>
        </authorList>
    </citation>
    <scope>NUCLEOTIDE SEQUENCE [LARGE SCALE GENOMIC DNA]</scope>
    <source>
        <strain evidence="2">ATCC PRA-425</strain>
    </source>
</reference>
<accession>A0A7J6N0L0</accession>
<dbReference type="InterPro" id="IPR050870">
    <property type="entry name" value="FAST_kinase"/>
</dbReference>
<organism evidence="2 3">
    <name type="scientific">Perkinsus chesapeaki</name>
    <name type="common">Clam parasite</name>
    <name type="synonym">Perkinsus andrewsi</name>
    <dbReference type="NCBI Taxonomy" id="330153"/>
    <lineage>
        <taxon>Eukaryota</taxon>
        <taxon>Sar</taxon>
        <taxon>Alveolata</taxon>
        <taxon>Perkinsozoa</taxon>
        <taxon>Perkinsea</taxon>
        <taxon>Perkinsida</taxon>
        <taxon>Perkinsidae</taxon>
        <taxon>Perkinsus</taxon>
    </lineage>
</organism>
<dbReference type="EMBL" id="JAAPAO010000014">
    <property type="protein sequence ID" value="KAF4677422.1"/>
    <property type="molecule type" value="Genomic_DNA"/>
</dbReference>
<dbReference type="PANTHER" id="PTHR21228">
    <property type="entry name" value="FAST LEU-RICH DOMAIN-CONTAINING"/>
    <property type="match status" value="1"/>
</dbReference>
<dbReference type="PANTHER" id="PTHR21228:SF40">
    <property type="entry name" value="LD45607P"/>
    <property type="match status" value="1"/>
</dbReference>
<dbReference type="GO" id="GO:0003723">
    <property type="term" value="F:RNA binding"/>
    <property type="evidence" value="ECO:0007669"/>
    <property type="project" value="TreeGrafter"/>
</dbReference>
<dbReference type="GO" id="GO:0005759">
    <property type="term" value="C:mitochondrial matrix"/>
    <property type="evidence" value="ECO:0007669"/>
    <property type="project" value="TreeGrafter"/>
</dbReference>
<dbReference type="Pfam" id="PF08373">
    <property type="entry name" value="RAP"/>
    <property type="match status" value="1"/>
</dbReference>
<dbReference type="GO" id="GO:0035770">
    <property type="term" value="C:ribonucleoprotein granule"/>
    <property type="evidence" value="ECO:0007669"/>
    <property type="project" value="TreeGrafter"/>
</dbReference>
<dbReference type="GO" id="GO:0044528">
    <property type="term" value="P:regulation of mitochondrial mRNA stability"/>
    <property type="evidence" value="ECO:0007669"/>
    <property type="project" value="TreeGrafter"/>
</dbReference>
<protein>
    <recommendedName>
        <fullName evidence="1">RAP domain-containing protein</fullName>
    </recommendedName>
</protein>
<dbReference type="AlphaFoldDB" id="A0A7J6N0L0"/>
<keyword evidence="3" id="KW-1185">Reference proteome</keyword>
<dbReference type="InterPro" id="IPR013584">
    <property type="entry name" value="RAP"/>
</dbReference>
<evidence type="ECO:0000313" key="3">
    <source>
        <dbReference type="Proteomes" id="UP000591131"/>
    </source>
</evidence>
<name>A0A7J6N0L0_PERCH</name>
<feature type="domain" description="RAP" evidence="1">
    <location>
        <begin position="723"/>
        <end position="785"/>
    </location>
</feature>
<dbReference type="GO" id="GO:0000963">
    <property type="term" value="P:mitochondrial RNA processing"/>
    <property type="evidence" value="ECO:0007669"/>
    <property type="project" value="TreeGrafter"/>
</dbReference>
<sequence>MQPSRRIYANGLTRQVRRHNDLQSRLITADKEEFEEACQELLSSTNACPSELLCAAGRAVASTKLTVSPRTKEALCTAAGRLLEISTNLTASDVVGTLASLASAGRASGVAARHLIDGLKGHLPSMVPNMSPQEQLKAIAALQKLKEPFSPTVQLLLDNLASKAGLDTLSDFALASLSRTVATSGWKATGFPESLAASWKRRVLTHREVKANVHTAVIFALGKIADKGVVRDALRTSNSSLDFTNFTFTELSQILWVYANNGDVHPAECLWKCLLSTVSVDGMIACGRQTIGYAFWAAGVMSQKYQGAESILPLHLIEVMADSVVLGSVNGFQPSSVSYMVWAAALAGEEERVKSFCCHILGDNSTPEAVGRFKSLELANVFSTIRALGLESAVPDFAASARQYFLEAAETAAGTAANGRAFTQVTWAMVPDGGPEIEAFMKWFVANSAGVSVRSLVRMLWAVSKCDGLAETTAGRSAMVVSLVQAAGERFMGEKGDRLVQQDVGLMAWSLGTLRLSHYDLEDKCCLFGIDMLFNNIIDSRHLSMLLWGITSNSHTSPKALQLIKHVVSAVNAGSITFDPVDVAMVLWAMAALDVYDESAFRTLLSVLSAGIDQLPSTERRSSLSKAHRAYLWAASSHGFVFSSEEVVGIAEALEESQRSSGAVCANGAFQTEVCQALARVLRRSVLPDAEILSEVDLAPALPGLVVDAAIVDPKTGSRVLLIEVDGPHHYVDVLGSTGITARQYNGQSRLKQDLIRRAGHKLLCVEDAKWRILKDPAARHEYLSHEVAMALGLGSTKQLCPT</sequence>
<dbReference type="OrthoDB" id="385235at2759"/>